<dbReference type="AlphaFoldDB" id="A0A7S7SNN8"/>
<dbReference type="InterPro" id="IPR036291">
    <property type="entry name" value="NAD(P)-bd_dom_sf"/>
</dbReference>
<reference evidence="2 3" key="1">
    <citation type="submission" date="2020-10" db="EMBL/GenBank/DDBJ databases">
        <title>Complete genome sequence of Paludibaculum fermentans P105T, a facultatively anaerobic acidobacterium capable of dissimilatory Fe(III) reduction.</title>
        <authorList>
            <person name="Dedysh S.N."/>
            <person name="Beletsky A.V."/>
            <person name="Kulichevskaya I.S."/>
            <person name="Mardanov A.V."/>
            <person name="Ravin N.V."/>
        </authorList>
    </citation>
    <scope>NUCLEOTIDE SEQUENCE [LARGE SCALE GENOMIC DNA]</scope>
    <source>
        <strain evidence="2 3">P105</strain>
    </source>
</reference>
<name>A0A7S7SNN8_PALFE</name>
<proteinExistence type="predicted"/>
<keyword evidence="3" id="KW-1185">Reference proteome</keyword>
<protein>
    <submittedName>
        <fullName evidence="2">SDR family oxidoreductase</fullName>
    </submittedName>
</protein>
<dbReference type="PANTHER" id="PTHR47129">
    <property type="entry name" value="QUINONE OXIDOREDUCTASE 2"/>
    <property type="match status" value="1"/>
</dbReference>
<dbReference type="Gene3D" id="3.40.50.720">
    <property type="entry name" value="NAD(P)-binding Rossmann-like Domain"/>
    <property type="match status" value="1"/>
</dbReference>
<dbReference type="InterPro" id="IPR016040">
    <property type="entry name" value="NAD(P)-bd_dom"/>
</dbReference>
<evidence type="ECO:0000313" key="2">
    <source>
        <dbReference type="EMBL" id="QOY90325.1"/>
    </source>
</evidence>
<dbReference type="Proteomes" id="UP000593892">
    <property type="component" value="Chromosome"/>
</dbReference>
<evidence type="ECO:0000259" key="1">
    <source>
        <dbReference type="Pfam" id="PF13460"/>
    </source>
</evidence>
<dbReference type="PANTHER" id="PTHR47129:SF1">
    <property type="entry name" value="NMRA-LIKE DOMAIN-CONTAINING PROTEIN"/>
    <property type="match status" value="1"/>
</dbReference>
<dbReference type="SUPFAM" id="SSF51735">
    <property type="entry name" value="NAD(P)-binding Rossmann-fold domains"/>
    <property type="match status" value="1"/>
</dbReference>
<evidence type="ECO:0000313" key="3">
    <source>
        <dbReference type="Proteomes" id="UP000593892"/>
    </source>
</evidence>
<dbReference type="EMBL" id="CP063849">
    <property type="protein sequence ID" value="QOY90325.1"/>
    <property type="molecule type" value="Genomic_DNA"/>
</dbReference>
<gene>
    <name evidence="2" type="ORF">IRI77_10325</name>
</gene>
<feature type="domain" description="NAD(P)-binding" evidence="1">
    <location>
        <begin position="8"/>
        <end position="190"/>
    </location>
</feature>
<organism evidence="2 3">
    <name type="scientific">Paludibaculum fermentans</name>
    <dbReference type="NCBI Taxonomy" id="1473598"/>
    <lineage>
        <taxon>Bacteria</taxon>
        <taxon>Pseudomonadati</taxon>
        <taxon>Acidobacteriota</taxon>
        <taxon>Terriglobia</taxon>
        <taxon>Bryobacterales</taxon>
        <taxon>Bryobacteraceae</taxon>
        <taxon>Paludibaculum</taxon>
    </lineage>
</organism>
<dbReference type="Pfam" id="PF13460">
    <property type="entry name" value="NAD_binding_10"/>
    <property type="match status" value="1"/>
</dbReference>
<dbReference type="RefSeq" id="WP_194451990.1">
    <property type="nucleotide sequence ID" value="NZ_CP063849.1"/>
</dbReference>
<dbReference type="CDD" id="cd05269">
    <property type="entry name" value="TMR_SDR_a"/>
    <property type="match status" value="1"/>
</dbReference>
<dbReference type="KEGG" id="pfer:IRI77_10325"/>
<sequence length="305" mass="33103">MGKILVTGASGNLGKKTLRQLLKRKPASELVALVRDPEKGKELAALGIAVHQGDYLDAESLRRAFTGVEKVMLTSTHAFTDRKTAHANVINAAAEVGTRHIVYMPINRKPGSTYVLQEVTEEDIFTEKLLQSSGLVYTLVKHPPFLESISLYIGLNAPGTGVRLPEGNGKFTAASRDDLAEAHAVVLTEPGHENRTYSLTGTQAVSFPETARILSEILGKHVPFIPISEQEFIDLKVADGLPGFVSKFMLGWVQGMGAGEWSEQGGDLEKLIGRKPQTVTEYLRETYGAVAKTPASNRPNQDLAK</sequence>
<dbReference type="InterPro" id="IPR052718">
    <property type="entry name" value="NmrA-type_oxidoreductase"/>
</dbReference>
<accession>A0A7S7SNN8</accession>
<dbReference type="Gene3D" id="3.90.25.10">
    <property type="entry name" value="UDP-galactose 4-epimerase, domain 1"/>
    <property type="match status" value="1"/>
</dbReference>